<name>A0A6V8HEW6_TALPI</name>
<organism evidence="2 3">
    <name type="scientific">Talaromyces pinophilus</name>
    <name type="common">Penicillium pinophilum</name>
    <dbReference type="NCBI Taxonomy" id="128442"/>
    <lineage>
        <taxon>Eukaryota</taxon>
        <taxon>Fungi</taxon>
        <taxon>Dikarya</taxon>
        <taxon>Ascomycota</taxon>
        <taxon>Pezizomycotina</taxon>
        <taxon>Eurotiomycetes</taxon>
        <taxon>Eurotiomycetidae</taxon>
        <taxon>Eurotiales</taxon>
        <taxon>Trichocomaceae</taxon>
        <taxon>Talaromyces</taxon>
        <taxon>Talaromyces sect. Talaromyces</taxon>
    </lineage>
</organism>
<dbReference type="Gene3D" id="3.40.50.360">
    <property type="match status" value="1"/>
</dbReference>
<accession>A0A6V8HEW6</accession>
<comment type="caution">
    <text evidence="2">The sequence shown here is derived from an EMBL/GenBank/DDBJ whole genome shotgun (WGS) entry which is preliminary data.</text>
</comment>
<dbReference type="Proteomes" id="UP000053095">
    <property type="component" value="Unassembled WGS sequence"/>
</dbReference>
<dbReference type="Pfam" id="PF03358">
    <property type="entry name" value="FMN_red"/>
    <property type="match status" value="1"/>
</dbReference>
<evidence type="ECO:0000313" key="2">
    <source>
        <dbReference type="EMBL" id="GAM39881.1"/>
    </source>
</evidence>
<proteinExistence type="predicted"/>
<sequence>MASLQIGLILGSTRPNRISPQFSISTVDVETFSLPNFNESVHPSLITDLSKFTSQSACAWNQEIAKYDAYVVLSPEYHGAIPGTFKNALDFLYHAWTGKPVMIVTYGIMSGASASDGLRVILESGFKMKVSSFAPKLEFPGRNPTKNNTSQALMEAMQGRLYAEATKSWENKTDEIIQGFKEILTSTAAK</sequence>
<evidence type="ECO:0000313" key="3">
    <source>
        <dbReference type="Proteomes" id="UP000053095"/>
    </source>
</evidence>
<evidence type="ECO:0000259" key="1">
    <source>
        <dbReference type="Pfam" id="PF03358"/>
    </source>
</evidence>
<reference evidence="3" key="1">
    <citation type="journal article" date="2015" name="Genome Announc.">
        <title>Draft genome sequence of Talaromyces cellulolyticus strain Y-94, a source of lignocellulosic biomass-degrading enzymes.</title>
        <authorList>
            <person name="Fujii T."/>
            <person name="Koike H."/>
            <person name="Sawayama S."/>
            <person name="Yano S."/>
            <person name="Inoue H."/>
        </authorList>
    </citation>
    <scope>NUCLEOTIDE SEQUENCE [LARGE SCALE GENOMIC DNA]</scope>
    <source>
        <strain evidence="3">Y-94</strain>
    </source>
</reference>
<dbReference type="GO" id="GO:0010181">
    <property type="term" value="F:FMN binding"/>
    <property type="evidence" value="ECO:0007669"/>
    <property type="project" value="TreeGrafter"/>
</dbReference>
<dbReference type="PANTHER" id="PTHR30543:SF21">
    <property type="entry name" value="NAD(P)H-DEPENDENT FMN REDUCTASE LOT6"/>
    <property type="match status" value="1"/>
</dbReference>
<dbReference type="PANTHER" id="PTHR30543">
    <property type="entry name" value="CHROMATE REDUCTASE"/>
    <property type="match status" value="1"/>
</dbReference>
<dbReference type="SUPFAM" id="SSF52218">
    <property type="entry name" value="Flavoproteins"/>
    <property type="match status" value="1"/>
</dbReference>
<keyword evidence="3" id="KW-1185">Reference proteome</keyword>
<dbReference type="InterPro" id="IPR005025">
    <property type="entry name" value="FMN_Rdtase-like_dom"/>
</dbReference>
<dbReference type="InterPro" id="IPR029039">
    <property type="entry name" value="Flavoprotein-like_sf"/>
</dbReference>
<feature type="domain" description="NADPH-dependent FMN reductase-like" evidence="1">
    <location>
        <begin position="15"/>
        <end position="130"/>
    </location>
</feature>
<gene>
    <name evidence="2" type="ORF">TCE0_034f11786</name>
</gene>
<protein>
    <submittedName>
        <fullName evidence="2">NAD(P)H-dependent FMN reductase</fullName>
    </submittedName>
</protein>
<dbReference type="AlphaFoldDB" id="A0A6V8HEW6"/>
<dbReference type="GO" id="GO:0005829">
    <property type="term" value="C:cytosol"/>
    <property type="evidence" value="ECO:0007669"/>
    <property type="project" value="TreeGrafter"/>
</dbReference>
<dbReference type="InterPro" id="IPR050712">
    <property type="entry name" value="NAD(P)H-dep_reductase"/>
</dbReference>
<dbReference type="GO" id="GO:0016491">
    <property type="term" value="F:oxidoreductase activity"/>
    <property type="evidence" value="ECO:0007669"/>
    <property type="project" value="InterPro"/>
</dbReference>
<dbReference type="EMBL" id="DF933830">
    <property type="protein sequence ID" value="GAM39881.1"/>
    <property type="molecule type" value="Genomic_DNA"/>
</dbReference>